<dbReference type="RefSeq" id="XP_067148920.1">
    <property type="nucleotide sequence ID" value="XM_067292819.1"/>
</dbReference>
<keyword evidence="3" id="KW-0597">Phosphoprotein</keyword>
<keyword evidence="6" id="KW-1185">Reference proteome</keyword>
<feature type="coiled-coil region" evidence="5">
    <location>
        <begin position="26"/>
        <end position="130"/>
    </location>
</feature>
<feature type="coiled-coil region" evidence="5">
    <location>
        <begin position="188"/>
        <end position="304"/>
    </location>
</feature>
<sequence>MVPGSRIQHAAVASYECKLRCLRIRVRQICRERDKARLDLEEAERRCLQLMGEVDEHCAAHEYSQGKLRDIQTEMKAKDLLLQQATKRQAKLEAAARFLQGKEASLRGRLNLTMKENTQLQNKVTEMAEKLVASEKLVLELQKELDLIIKDKLGQVEPHSTEVLNQDERFAEIILEYERQCQVLWDQNDTLRRELERLRLQLRESKAQARCQESKAERVLPAGVCLSPSAPVPNSACTETALTMEQLQDQLQDLKVQLETKVNYYKQKIELMKKSFESERKDNEEKFKAEMSKVEEQKRDLEERAAKYWAITDGLKEQKCVWSPELEERFETERAKVEQQHTKDICHLGQQLAQEGEELMTECGDGSSLRKHRSELRREKVQDLAETEELTELSKKSKGEISHLNAHMCQPGCELCDHEASHGTGRGPVRQRSQRLRGVETATRLEQESHQQQAAYRMEMELLRQQLRASQEKARRGEEMEAELRRLTQECQARRFATARLREELEERQDQLLEAKASLSLARTRHVLQLQQAKAQMRNMVPKSQFEQVQSSLREEQCEARRLQENLRRQAEQACRQLASTQEEHERLLQAAAERAEGLERDLRSAEAVLAEKAARLKDAEAQLSGNTRSKLLIEDLHEGNRELAKALRVAELKQKCTEEKNQALEEQVLALKQLVREITPASLSG</sequence>
<evidence type="ECO:0000256" key="3">
    <source>
        <dbReference type="ARBA" id="ARBA00022553"/>
    </source>
</evidence>
<dbReference type="PANTHER" id="PTHR18905:SF12">
    <property type="entry name" value="NINEIN-LIKE PROTEIN"/>
    <property type="match status" value="1"/>
</dbReference>
<keyword evidence="2" id="KW-0963">Cytoplasm</keyword>
<evidence type="ECO:0000256" key="2">
    <source>
        <dbReference type="ARBA" id="ARBA00022490"/>
    </source>
</evidence>
<gene>
    <name evidence="7" type="primary">NINL</name>
</gene>
<name>A0ABM4E883_9AVES</name>
<feature type="coiled-coil region" evidence="5">
    <location>
        <begin position="648"/>
        <end position="675"/>
    </location>
</feature>
<dbReference type="GeneID" id="106494994"/>
<evidence type="ECO:0000256" key="5">
    <source>
        <dbReference type="SAM" id="Coils"/>
    </source>
</evidence>
<dbReference type="Proteomes" id="UP001652627">
    <property type="component" value="Chromosome 3"/>
</dbReference>
<evidence type="ECO:0000313" key="7">
    <source>
        <dbReference type="RefSeq" id="XP_067148920.1"/>
    </source>
</evidence>
<accession>A0ABM4E883</accession>
<evidence type="ECO:0000256" key="4">
    <source>
        <dbReference type="ARBA" id="ARBA00023212"/>
    </source>
</evidence>
<feature type="coiled-coil region" evidence="5">
    <location>
        <begin position="453"/>
        <end position="522"/>
    </location>
</feature>
<feature type="coiled-coil region" evidence="5">
    <location>
        <begin position="546"/>
        <end position="623"/>
    </location>
</feature>
<evidence type="ECO:0000256" key="1">
    <source>
        <dbReference type="ARBA" id="ARBA00004300"/>
    </source>
</evidence>
<organism evidence="6 7">
    <name type="scientific">Apteryx mantelli</name>
    <name type="common">North Island brown kiwi</name>
    <dbReference type="NCBI Taxonomy" id="2696672"/>
    <lineage>
        <taxon>Eukaryota</taxon>
        <taxon>Metazoa</taxon>
        <taxon>Chordata</taxon>
        <taxon>Craniata</taxon>
        <taxon>Vertebrata</taxon>
        <taxon>Euteleostomi</taxon>
        <taxon>Archelosauria</taxon>
        <taxon>Archosauria</taxon>
        <taxon>Dinosauria</taxon>
        <taxon>Saurischia</taxon>
        <taxon>Theropoda</taxon>
        <taxon>Coelurosauria</taxon>
        <taxon>Aves</taxon>
        <taxon>Palaeognathae</taxon>
        <taxon>Apterygiformes</taxon>
        <taxon>Apterygidae</taxon>
        <taxon>Apteryx</taxon>
    </lineage>
</organism>
<comment type="subcellular location">
    <subcellularLocation>
        <location evidence="1">Cytoplasm</location>
        <location evidence="1">Cytoskeleton</location>
        <location evidence="1">Microtubule organizing center</location>
        <location evidence="1">Centrosome</location>
    </subcellularLocation>
</comment>
<dbReference type="PANTHER" id="PTHR18905">
    <property type="entry name" value="NINEIN"/>
    <property type="match status" value="1"/>
</dbReference>
<proteinExistence type="predicted"/>
<evidence type="ECO:0000313" key="6">
    <source>
        <dbReference type="Proteomes" id="UP001652627"/>
    </source>
</evidence>
<keyword evidence="5" id="KW-0175">Coiled coil</keyword>
<reference evidence="7" key="1">
    <citation type="submission" date="2025-08" db="UniProtKB">
        <authorList>
            <consortium name="RefSeq"/>
        </authorList>
    </citation>
    <scope>IDENTIFICATION</scope>
    <source>
        <tissue evidence="7">Blood</tissue>
    </source>
</reference>
<protein>
    <submittedName>
        <fullName evidence="7">Ninein-like protein isoform X2</fullName>
    </submittedName>
</protein>
<keyword evidence="4" id="KW-0206">Cytoskeleton</keyword>